<organism evidence="2">
    <name type="scientific">marine sediment metagenome</name>
    <dbReference type="NCBI Taxonomy" id="412755"/>
    <lineage>
        <taxon>unclassified sequences</taxon>
        <taxon>metagenomes</taxon>
        <taxon>ecological metagenomes</taxon>
    </lineage>
</organism>
<comment type="caution">
    <text evidence="2">The sequence shown here is derived from an EMBL/GenBank/DDBJ whole genome shotgun (WGS) entry which is preliminary data.</text>
</comment>
<evidence type="ECO:0000256" key="1">
    <source>
        <dbReference type="SAM" id="Phobius"/>
    </source>
</evidence>
<feature type="transmembrane region" description="Helical" evidence="1">
    <location>
        <begin position="22"/>
        <end position="49"/>
    </location>
</feature>
<sequence length="82" mass="9856">MKKDIYYMLEGGTKNFTFPVRMIFWTGFIILIAPFSIVLCIIFALQFLLQTFYIIRYPFDLYLYNLLKTKGSKKPELKWIID</sequence>
<keyword evidence="1" id="KW-1133">Transmembrane helix</keyword>
<reference evidence="2" key="1">
    <citation type="journal article" date="2015" name="Nature">
        <title>Complex archaea that bridge the gap between prokaryotes and eukaryotes.</title>
        <authorList>
            <person name="Spang A."/>
            <person name="Saw J.H."/>
            <person name="Jorgensen S.L."/>
            <person name="Zaremba-Niedzwiedzka K."/>
            <person name="Martijn J."/>
            <person name="Lind A.E."/>
            <person name="van Eijk R."/>
            <person name="Schleper C."/>
            <person name="Guy L."/>
            <person name="Ettema T.J."/>
        </authorList>
    </citation>
    <scope>NUCLEOTIDE SEQUENCE</scope>
</reference>
<protein>
    <submittedName>
        <fullName evidence="2">Uncharacterized protein</fullName>
    </submittedName>
</protein>
<name>A0A0F9WCT4_9ZZZZ</name>
<evidence type="ECO:0000313" key="2">
    <source>
        <dbReference type="EMBL" id="KKN76013.1"/>
    </source>
</evidence>
<gene>
    <name evidence="2" type="ORF">LCGC14_0374030</name>
</gene>
<dbReference type="EMBL" id="LAZR01000300">
    <property type="protein sequence ID" value="KKN76013.1"/>
    <property type="molecule type" value="Genomic_DNA"/>
</dbReference>
<keyword evidence="1" id="KW-0812">Transmembrane</keyword>
<accession>A0A0F9WCT4</accession>
<dbReference type="AlphaFoldDB" id="A0A0F9WCT4"/>
<proteinExistence type="predicted"/>
<keyword evidence="1" id="KW-0472">Membrane</keyword>